<evidence type="ECO:0008006" key="4">
    <source>
        <dbReference type="Google" id="ProtNLM"/>
    </source>
</evidence>
<keyword evidence="3" id="KW-1185">Reference proteome</keyword>
<keyword evidence="1" id="KW-1133">Transmembrane helix</keyword>
<feature type="transmembrane region" description="Helical" evidence="1">
    <location>
        <begin position="12"/>
        <end position="31"/>
    </location>
</feature>
<evidence type="ECO:0000313" key="3">
    <source>
        <dbReference type="Proteomes" id="UP000577697"/>
    </source>
</evidence>
<organism evidence="2 3">
    <name type="scientific">Aminobacter aminovorans</name>
    <name type="common">Chelatobacter heintzii</name>
    <dbReference type="NCBI Taxonomy" id="83263"/>
    <lineage>
        <taxon>Bacteria</taxon>
        <taxon>Pseudomonadati</taxon>
        <taxon>Pseudomonadota</taxon>
        <taxon>Alphaproteobacteria</taxon>
        <taxon>Hyphomicrobiales</taxon>
        <taxon>Phyllobacteriaceae</taxon>
        <taxon>Aminobacter</taxon>
    </lineage>
</organism>
<protein>
    <recommendedName>
        <fullName evidence="4">DUF4234 domain-containing protein</fullName>
    </recommendedName>
</protein>
<dbReference type="Proteomes" id="UP000577697">
    <property type="component" value="Unassembled WGS sequence"/>
</dbReference>
<dbReference type="EMBL" id="JACICB010000008">
    <property type="protein sequence ID" value="MBB3706180.1"/>
    <property type="molecule type" value="Genomic_DNA"/>
</dbReference>
<reference evidence="2 3" key="1">
    <citation type="submission" date="2020-08" db="EMBL/GenBank/DDBJ databases">
        <title>Genomic Encyclopedia of Type Strains, Phase IV (KMG-IV): sequencing the most valuable type-strain genomes for metagenomic binning, comparative biology and taxonomic classification.</title>
        <authorList>
            <person name="Goeker M."/>
        </authorList>
    </citation>
    <scope>NUCLEOTIDE SEQUENCE [LARGE SCALE GENOMIC DNA]</scope>
    <source>
        <strain evidence="2 3">DSM 10368</strain>
    </source>
</reference>
<evidence type="ECO:0000256" key="1">
    <source>
        <dbReference type="SAM" id="Phobius"/>
    </source>
</evidence>
<keyword evidence="1" id="KW-0472">Membrane</keyword>
<proteinExistence type="predicted"/>
<gene>
    <name evidence="2" type="ORF">FHS67_002500</name>
</gene>
<name>A0ABR6H6N3_AMIAI</name>
<sequence>MLNTQFLKSFVQRLIIANILSIVIYYGLAISTITPGLSDKNAASIEFRPEYLLKMNIIFLHSGLFYFCWLTFHPEKTTETSKPRLRLQTYSA</sequence>
<comment type="caution">
    <text evidence="2">The sequence shown here is derived from an EMBL/GenBank/DDBJ whole genome shotgun (WGS) entry which is preliminary data.</text>
</comment>
<keyword evidence="1" id="KW-0812">Transmembrane</keyword>
<accession>A0ABR6H6N3</accession>
<feature type="transmembrane region" description="Helical" evidence="1">
    <location>
        <begin position="51"/>
        <end position="72"/>
    </location>
</feature>
<evidence type="ECO:0000313" key="2">
    <source>
        <dbReference type="EMBL" id="MBB3706180.1"/>
    </source>
</evidence>
<dbReference type="RefSeq" id="WP_157097117.1">
    <property type="nucleotide sequence ID" value="NZ_CP015005.1"/>
</dbReference>